<gene>
    <name evidence="2" type="ORF">DEO23_13795</name>
</gene>
<dbReference type="EMBL" id="QFKX01000006">
    <property type="protein sequence ID" value="PWH05152.1"/>
    <property type="molecule type" value="Genomic_DNA"/>
</dbReference>
<proteinExistence type="predicted"/>
<keyword evidence="1" id="KW-0472">Membrane</keyword>
<keyword evidence="3" id="KW-1185">Reference proteome</keyword>
<feature type="transmembrane region" description="Helical" evidence="1">
    <location>
        <begin position="100"/>
        <end position="122"/>
    </location>
</feature>
<dbReference type="InterPro" id="IPR002798">
    <property type="entry name" value="SpoIIM-like"/>
</dbReference>
<feature type="transmembrane region" description="Helical" evidence="1">
    <location>
        <begin position="193"/>
        <end position="214"/>
    </location>
</feature>
<protein>
    <submittedName>
        <fullName evidence="2">Stage II sporulation protein M</fullName>
    </submittedName>
</protein>
<dbReference type="OrthoDB" id="5243448at2"/>
<name>A0A2U2RH07_9MICO</name>
<evidence type="ECO:0000256" key="1">
    <source>
        <dbReference type="SAM" id="Phobius"/>
    </source>
</evidence>
<dbReference type="RefSeq" id="WP_109276613.1">
    <property type="nucleotide sequence ID" value="NZ_QFKX01000006.1"/>
</dbReference>
<feature type="transmembrane region" description="Helical" evidence="1">
    <location>
        <begin position="220"/>
        <end position="238"/>
    </location>
</feature>
<evidence type="ECO:0000313" key="2">
    <source>
        <dbReference type="EMBL" id="PWH05152.1"/>
    </source>
</evidence>
<keyword evidence="1" id="KW-0812">Transmembrane</keyword>
<dbReference type="PANTHER" id="PTHR35337:SF1">
    <property type="entry name" value="SLR1478 PROTEIN"/>
    <property type="match status" value="1"/>
</dbReference>
<reference evidence="2 3" key="1">
    <citation type="submission" date="2018-05" db="EMBL/GenBank/DDBJ databases">
        <title>Brachybacterium sp. M1HQ-2T, whole genome shotgun sequence.</title>
        <authorList>
            <person name="Tuo L."/>
        </authorList>
    </citation>
    <scope>NUCLEOTIDE SEQUENCE [LARGE SCALE GENOMIC DNA]</scope>
    <source>
        <strain evidence="2 3">M1HQ-2</strain>
    </source>
</reference>
<evidence type="ECO:0000313" key="3">
    <source>
        <dbReference type="Proteomes" id="UP000245590"/>
    </source>
</evidence>
<dbReference type="Pfam" id="PF01944">
    <property type="entry name" value="SpoIIM"/>
    <property type="match status" value="1"/>
</dbReference>
<feature type="transmembrane region" description="Helical" evidence="1">
    <location>
        <begin position="165"/>
        <end position="186"/>
    </location>
</feature>
<accession>A0A2U2RH07</accession>
<feature type="transmembrane region" description="Helical" evidence="1">
    <location>
        <begin position="259"/>
        <end position="278"/>
    </location>
</feature>
<keyword evidence="1" id="KW-1133">Transmembrane helix</keyword>
<organism evidence="2 3">
    <name type="scientific">Brachybacterium endophyticum</name>
    <dbReference type="NCBI Taxonomy" id="2182385"/>
    <lineage>
        <taxon>Bacteria</taxon>
        <taxon>Bacillati</taxon>
        <taxon>Actinomycetota</taxon>
        <taxon>Actinomycetes</taxon>
        <taxon>Micrococcales</taxon>
        <taxon>Dermabacteraceae</taxon>
        <taxon>Brachybacterium</taxon>
    </lineage>
</organism>
<dbReference type="AlphaFoldDB" id="A0A2U2RH07"/>
<sequence length="331" mass="35605">MDTDAFIAVHQGDWDRLGLLTRTRTLDAEGVEELIALYRRTATHLSIIRSTNPDPVLTARLSVLLQRARLRITGARVPMWRRLRDVLWEDVPAAMYDARWCIAVCGALLLLSAVISGIWFGVDPSARSAVLSADEQRQLAEHDFVGYYFEGHASGFAANVWTNNAWIALQSVVLGVTGVWPLWMILSNGLNIGVSAGVLGAHGQIGTLLVYLLPHGLLEITAICVGAGAGLRLFWAWVRPGPLPRTWALAHAARAMITVGIGLVLVLLVSGVLEAFVTPSPLPAPLRIAIGVIAWAGFLAVLLIRGRTVHRAGITGDLDEESVGDTVAVAA</sequence>
<dbReference type="PANTHER" id="PTHR35337">
    <property type="entry name" value="SLR1478 PROTEIN"/>
    <property type="match status" value="1"/>
</dbReference>
<feature type="transmembrane region" description="Helical" evidence="1">
    <location>
        <begin position="284"/>
        <end position="304"/>
    </location>
</feature>
<dbReference type="Proteomes" id="UP000245590">
    <property type="component" value="Unassembled WGS sequence"/>
</dbReference>
<comment type="caution">
    <text evidence="2">The sequence shown here is derived from an EMBL/GenBank/DDBJ whole genome shotgun (WGS) entry which is preliminary data.</text>
</comment>